<dbReference type="GO" id="GO:0009898">
    <property type="term" value="C:cytoplasmic side of plasma membrane"/>
    <property type="evidence" value="ECO:0007669"/>
    <property type="project" value="TreeGrafter"/>
</dbReference>
<protein>
    <recommendedName>
        <fullName evidence="4">AAA domain-containing protein</fullName>
    </recommendedName>
</protein>
<dbReference type="Pfam" id="PF13614">
    <property type="entry name" value="AAA_31"/>
    <property type="match status" value="1"/>
</dbReference>
<dbReference type="GO" id="GO:0005524">
    <property type="term" value="F:ATP binding"/>
    <property type="evidence" value="ECO:0007669"/>
    <property type="project" value="UniProtKB-KW"/>
</dbReference>
<dbReference type="NCBIfam" id="NF047398">
    <property type="entry name" value="AAA_KGGVGR"/>
    <property type="match status" value="1"/>
</dbReference>
<dbReference type="InterPro" id="IPR050625">
    <property type="entry name" value="ParA/MinD_ATPase"/>
</dbReference>
<sequence length="884" mass="96021">MDVDEHLAFLAAGGRWPAWLLEADAWWDQLVLTISPGTTEDQVREWLDHALGRGSVRGAEGDLVLALDRPSGLGTEGIPVTLQRSQGRVAKRRVPRLAERRTTAELAMSLARPLTDGFTGDVQLIAFHSFKGGVGRTVHAVALADHLARLGRRVLLIDADLEAPGITWMHQAQGGTCDIGYEDVLALLHGTTGGDLSSVVDIVRDCLPGQYVLGATGPGTLAILPATRRSRLGPPRIEPVDLLTPDRSDYFLTESLAAVAAAADFDVVIVDLRAGASELSAPVLLDPRVQRVFVTTLSSQSLDGTVRMIRQLGAKAPALLGRDPAPAAVVTQYRMDVHDADAEAARHVLAQALDDVLGVTEGDEHELEFELDSQAVKVALVSPFRDELIALPRSWDDVVDVVRRCGLGDRVAELAPQPLPAEAVGDQADVPTSVEERRGALRERAASLVFAERTGLDGALGFLSTEPLQRLIGDHRSSLPVTVVVGAKGAGKTFTFARMCAAGTWSDFARKARMRVMDDALVVPVLDPANLDQQPTGDGRTGPQDLRDRAAAGGRGATRSQILRVLNDALRSADGSTDSYVWLRCMAIAGGSEAAPADDFDAERELLALGGQRKLLFVFDGLEDFLQELEGEAKRVALRTLLVEVPDWLRSLRGRPLGVVVFVRRDLATWAIRQNLGQFLDRYEAYALRWDAQEALRLALWVAVTARAVAKPDRELMELSYEDIAQALRPVWGAKLGSDSSHEAWSERWVPAALADFNNQVQARDVVRFLRQAADLSAGDEQTDRLLVPIAMRDALAMCSSEKVKEIGQENKRLGELLRGLERYAPEVLIPFSAEDVGLDAPGIAALVEAGALARDSDGRYRLPEIYRHALGFRTQGRARVVRR</sequence>
<evidence type="ECO:0000259" key="4">
    <source>
        <dbReference type="Pfam" id="PF13614"/>
    </source>
</evidence>
<gene>
    <name evidence="5" type="ORF">GCM10010269_53190</name>
</gene>
<feature type="domain" description="AAA" evidence="4">
    <location>
        <begin position="123"/>
        <end position="161"/>
    </location>
</feature>
<keyword evidence="6" id="KW-1185">Reference proteome</keyword>
<keyword evidence="2" id="KW-0067">ATP-binding</keyword>
<reference evidence="5" key="1">
    <citation type="journal article" date="2014" name="Int. J. Syst. Evol. Microbiol.">
        <title>Complete genome sequence of Corynebacterium casei LMG S-19264T (=DSM 44701T), isolated from a smear-ripened cheese.</title>
        <authorList>
            <consortium name="US DOE Joint Genome Institute (JGI-PGF)"/>
            <person name="Walter F."/>
            <person name="Albersmeier A."/>
            <person name="Kalinowski J."/>
            <person name="Ruckert C."/>
        </authorList>
    </citation>
    <scope>NUCLEOTIDE SEQUENCE</scope>
    <source>
        <strain evidence="5">JCM 4386</strain>
    </source>
</reference>
<comment type="caution">
    <text evidence="5">The sequence shown here is derived from an EMBL/GenBank/DDBJ whole genome shotgun (WGS) entry which is preliminary data.</text>
</comment>
<proteinExistence type="predicted"/>
<dbReference type="InterPro" id="IPR027417">
    <property type="entry name" value="P-loop_NTPase"/>
</dbReference>
<dbReference type="GO" id="GO:0016887">
    <property type="term" value="F:ATP hydrolysis activity"/>
    <property type="evidence" value="ECO:0007669"/>
    <property type="project" value="TreeGrafter"/>
</dbReference>
<dbReference type="RefSeq" id="WP_308435422.1">
    <property type="nucleotide sequence ID" value="NZ_BMTL01000024.1"/>
</dbReference>
<accession>A0A918G023</accession>
<reference evidence="5" key="2">
    <citation type="submission" date="2020-09" db="EMBL/GenBank/DDBJ databases">
        <authorList>
            <person name="Sun Q."/>
            <person name="Ohkuma M."/>
        </authorList>
    </citation>
    <scope>NUCLEOTIDE SEQUENCE</scope>
    <source>
        <strain evidence="5">JCM 4386</strain>
    </source>
</reference>
<dbReference type="CDD" id="cd02042">
    <property type="entry name" value="ParAB_family"/>
    <property type="match status" value="1"/>
</dbReference>
<dbReference type="EMBL" id="BMTL01000024">
    <property type="protein sequence ID" value="GGS07610.1"/>
    <property type="molecule type" value="Genomic_DNA"/>
</dbReference>
<dbReference type="GO" id="GO:0051782">
    <property type="term" value="P:negative regulation of cell division"/>
    <property type="evidence" value="ECO:0007669"/>
    <property type="project" value="TreeGrafter"/>
</dbReference>
<dbReference type="PANTHER" id="PTHR43384">
    <property type="entry name" value="SEPTUM SITE-DETERMINING PROTEIN MIND HOMOLOG, CHLOROPLASTIC-RELATED"/>
    <property type="match status" value="1"/>
</dbReference>
<name>A0A918G023_9ACTN</name>
<evidence type="ECO:0000256" key="3">
    <source>
        <dbReference type="SAM" id="MobiDB-lite"/>
    </source>
</evidence>
<dbReference type="SUPFAM" id="SSF52540">
    <property type="entry name" value="P-loop containing nucleoside triphosphate hydrolases"/>
    <property type="match status" value="1"/>
</dbReference>
<evidence type="ECO:0000313" key="5">
    <source>
        <dbReference type="EMBL" id="GGS07610.1"/>
    </source>
</evidence>
<evidence type="ECO:0000313" key="6">
    <source>
        <dbReference type="Proteomes" id="UP000606194"/>
    </source>
</evidence>
<dbReference type="PANTHER" id="PTHR43384:SF6">
    <property type="entry name" value="SEPTUM SITE-DETERMINING PROTEIN MIND HOMOLOG, CHLOROPLASTIC"/>
    <property type="match status" value="1"/>
</dbReference>
<evidence type="ECO:0000256" key="1">
    <source>
        <dbReference type="ARBA" id="ARBA00022741"/>
    </source>
</evidence>
<dbReference type="InterPro" id="IPR025669">
    <property type="entry name" value="AAA_dom"/>
</dbReference>
<dbReference type="Gene3D" id="3.40.50.300">
    <property type="entry name" value="P-loop containing nucleotide triphosphate hydrolases"/>
    <property type="match status" value="1"/>
</dbReference>
<dbReference type="Proteomes" id="UP000606194">
    <property type="component" value="Unassembled WGS sequence"/>
</dbReference>
<dbReference type="GO" id="GO:0005829">
    <property type="term" value="C:cytosol"/>
    <property type="evidence" value="ECO:0007669"/>
    <property type="project" value="TreeGrafter"/>
</dbReference>
<dbReference type="AlphaFoldDB" id="A0A918G023"/>
<evidence type="ECO:0000256" key="2">
    <source>
        <dbReference type="ARBA" id="ARBA00022840"/>
    </source>
</evidence>
<keyword evidence="1" id="KW-0547">Nucleotide-binding</keyword>
<feature type="region of interest" description="Disordered" evidence="3">
    <location>
        <begin position="528"/>
        <end position="555"/>
    </location>
</feature>
<organism evidence="5 6">
    <name type="scientific">Streptomyces humidus</name>
    <dbReference type="NCBI Taxonomy" id="52259"/>
    <lineage>
        <taxon>Bacteria</taxon>
        <taxon>Bacillati</taxon>
        <taxon>Actinomycetota</taxon>
        <taxon>Actinomycetes</taxon>
        <taxon>Kitasatosporales</taxon>
        <taxon>Streptomycetaceae</taxon>
        <taxon>Streptomyces</taxon>
    </lineage>
</organism>